<dbReference type="PANTHER" id="PTHR37291:SF1">
    <property type="entry name" value="TYPE IV METHYL-DIRECTED RESTRICTION ENZYME ECOKMCRB SUBUNIT"/>
    <property type="match status" value="1"/>
</dbReference>
<dbReference type="InterPro" id="IPR052934">
    <property type="entry name" value="Methyl-DNA_Rec/Restrict_Enz"/>
</dbReference>
<evidence type="ECO:0000259" key="1">
    <source>
        <dbReference type="SMART" id="SM00382"/>
    </source>
</evidence>
<dbReference type="EMBL" id="JAOPJZ010000004">
    <property type="protein sequence ID" value="MCU4751948.1"/>
    <property type="molecule type" value="Genomic_DNA"/>
</dbReference>
<accession>A0AAP3E5U8</accession>
<gene>
    <name evidence="2" type="ORF">OB919_08120</name>
</gene>
<dbReference type="RefSeq" id="WP_342808239.1">
    <property type="nucleotide sequence ID" value="NZ_JAOPJZ010000004.1"/>
</dbReference>
<name>A0AAP3E5U8_9EURY</name>
<feature type="domain" description="AAA+ ATPase" evidence="1">
    <location>
        <begin position="570"/>
        <end position="707"/>
    </location>
</feature>
<proteinExistence type="predicted"/>
<organism evidence="2 3">
    <name type="scientific">Natronosalvus hydrolyticus</name>
    <dbReference type="NCBI Taxonomy" id="2979988"/>
    <lineage>
        <taxon>Archaea</taxon>
        <taxon>Methanobacteriati</taxon>
        <taxon>Methanobacteriota</taxon>
        <taxon>Stenosarchaea group</taxon>
        <taxon>Halobacteria</taxon>
        <taxon>Halobacteriales</taxon>
        <taxon>Natrialbaceae</taxon>
        <taxon>Natronosalvus</taxon>
    </lineage>
</organism>
<dbReference type="Gene3D" id="3.40.50.300">
    <property type="entry name" value="P-loop containing nucleotide triphosphate hydrolases"/>
    <property type="match status" value="1"/>
</dbReference>
<dbReference type="SUPFAM" id="SSF88697">
    <property type="entry name" value="PUA domain-like"/>
    <property type="match status" value="1"/>
</dbReference>
<dbReference type="InterPro" id="IPR027417">
    <property type="entry name" value="P-loop_NTPase"/>
</dbReference>
<dbReference type="SUPFAM" id="SSF52540">
    <property type="entry name" value="P-loop containing nucleoside triphosphate hydrolases"/>
    <property type="match status" value="1"/>
</dbReference>
<dbReference type="PANTHER" id="PTHR37291">
    <property type="entry name" value="5-METHYLCYTOSINE-SPECIFIC RESTRICTION ENZYME B"/>
    <property type="match status" value="1"/>
</dbReference>
<dbReference type="AlphaFoldDB" id="A0AAP3E5U8"/>
<dbReference type="SMART" id="SM00382">
    <property type="entry name" value="AAA"/>
    <property type="match status" value="1"/>
</dbReference>
<dbReference type="Proteomes" id="UP001321047">
    <property type="component" value="Unassembled WGS sequence"/>
</dbReference>
<evidence type="ECO:0000313" key="3">
    <source>
        <dbReference type="Proteomes" id="UP001321047"/>
    </source>
</evidence>
<keyword evidence="3" id="KW-1185">Reference proteome</keyword>
<dbReference type="Pfam" id="PF07728">
    <property type="entry name" value="AAA_5"/>
    <property type="match status" value="1"/>
</dbReference>
<protein>
    <submittedName>
        <fullName evidence="2">AAA family ATPase</fullName>
    </submittedName>
</protein>
<dbReference type="InterPro" id="IPR003593">
    <property type="entry name" value="AAA+_ATPase"/>
</dbReference>
<dbReference type="InterPro" id="IPR011704">
    <property type="entry name" value="ATPase_dyneun-rel_AAA"/>
</dbReference>
<sequence length="877" mass="98471">MSASSPKIELDGIDDVVDRFVEVWDAGGYEEDAASPVGWETWKWDYQRHLEEEFLADTKVTELSPSDVPVLLEVLGDQVSIGTKIPAYMLGGGQNGGVAWHEFKEVSEANVEATAETLSFFFDPTEDLVERLDQFREFYADVEAGSAPGSLLGLGACLLMFVHPDQYVHYKWTQMRDFFREFADYKVNQGFDARQYLELNKACTQLLTRLEGRVEDPSMLHVQTMIWSWSDLLTPDAVETDALPDVADDIEFFWVNQTHDEELEGEYLRSTDTKWQRDLTVLDPGDVVFHYANQEIRACSVVESEAYQDEFDGEQHFFVDLSTERLSDPVPLDEVRDGLLDPEVRQEKTRYPLNDAGNVLQAYLCHLTPEAGAYLLDVAEIEPPESEGETQYFWVNAEATDWHQEDGESFYQVTSPAGEARRNPEAYREATPGDEVLVYQISPVKEIVGRAHVTRGLHEEASNSGDSEAVEGITLQWDEALDGASWREVKSDGELDGSRLVESDNSFVVTELTKGEYERILELCEMTRFDDFATELAVPDSEITVEQEHLHFPDDEWDRIQSRVEQALANGNHVLLFGPPGTGKTKLARQVCEATVGEGKYELVTASADWSTFDTVGGYQTTTQNTLEFEPGVVLDRFHADGDGSPANEWLIIDELNRADIDKAFGSLFSALTGESVTLPFDDADGDPIEILDASRSPEEIGQNRFFIPEDWRMLATINTLDKTSLYEMSYAFMRRWAFIPVGIPDLPDPEDGDDSELESLVADYVAVWAANGGVPEADHHYETVGRIWRAVNEQRAIGPAIVEDIYEHVAAAPSTETADYVSPIIMYVFPQLEGLRRNELEQLIGALEAIVDDETGELWTVARDFFQVDLEPGGGE</sequence>
<comment type="caution">
    <text evidence="2">The sequence shown here is derived from an EMBL/GenBank/DDBJ whole genome shotgun (WGS) entry which is preliminary data.</text>
</comment>
<evidence type="ECO:0000313" key="2">
    <source>
        <dbReference type="EMBL" id="MCU4751948.1"/>
    </source>
</evidence>
<dbReference type="InterPro" id="IPR015947">
    <property type="entry name" value="PUA-like_sf"/>
</dbReference>
<dbReference type="GO" id="GO:0005524">
    <property type="term" value="F:ATP binding"/>
    <property type="evidence" value="ECO:0007669"/>
    <property type="project" value="InterPro"/>
</dbReference>
<dbReference type="Gene3D" id="3.10.590.10">
    <property type="entry name" value="ph1033 like domains"/>
    <property type="match status" value="1"/>
</dbReference>
<dbReference type="GO" id="GO:0016887">
    <property type="term" value="F:ATP hydrolysis activity"/>
    <property type="evidence" value="ECO:0007669"/>
    <property type="project" value="InterPro"/>
</dbReference>
<reference evidence="2 3" key="1">
    <citation type="submission" date="2022-09" db="EMBL/GenBank/DDBJ databases">
        <title>Enrichment on poylsaccharides allowed isolation of novel metabolic and taxonomic groups of Haloarchaea.</title>
        <authorList>
            <person name="Sorokin D.Y."/>
            <person name="Elcheninov A.G."/>
            <person name="Khizhniak T.V."/>
            <person name="Kolganova T.V."/>
            <person name="Kublanov I.V."/>
        </authorList>
    </citation>
    <scope>NUCLEOTIDE SEQUENCE [LARGE SCALE GENOMIC DNA]</scope>
    <source>
        <strain evidence="2 3">AArc-curdl1</strain>
    </source>
</reference>